<dbReference type="PANTHER" id="PTHR10627">
    <property type="entry name" value="SCP160"/>
    <property type="match status" value="1"/>
</dbReference>
<protein>
    <submittedName>
        <fullName evidence="4">SEC23-interacting protein</fullName>
    </submittedName>
</protein>
<gene>
    <name evidence="4" type="primary">Sec23ip_2</name>
    <name evidence="4" type="ORF">g.105597</name>
</gene>
<feature type="domain" description="SAM" evidence="3">
    <location>
        <begin position="245"/>
        <end position="309"/>
    </location>
</feature>
<reference evidence="4" key="1">
    <citation type="submission" date="2015-07" db="EMBL/GenBank/DDBJ databases">
        <title>Transcriptome Assembly of Anthurium amnicola.</title>
        <authorList>
            <person name="Suzuki J."/>
        </authorList>
    </citation>
    <scope>NUCLEOTIDE SEQUENCE</scope>
</reference>
<evidence type="ECO:0000313" key="4">
    <source>
        <dbReference type="EMBL" id="JAT57723.1"/>
    </source>
</evidence>
<feature type="compositionally biased region" description="Basic and acidic residues" evidence="2">
    <location>
        <begin position="62"/>
        <end position="74"/>
    </location>
</feature>
<evidence type="ECO:0000259" key="3">
    <source>
        <dbReference type="SMART" id="SM00454"/>
    </source>
</evidence>
<feature type="region of interest" description="Disordered" evidence="2">
    <location>
        <begin position="45"/>
        <end position="74"/>
    </location>
</feature>
<dbReference type="InterPro" id="IPR013761">
    <property type="entry name" value="SAM/pointed_sf"/>
</dbReference>
<sequence length="311" mass="34943">MSSKPQVTITLGRAGRVVKRAGAGSEVAHSDYGQSLGSKRSIRERLGNNSDDYCSQSQSKRPRSDHYKWSSTKNDRRIGQNDLRFKLMHKNLPRQTNIDSDVHDVDLREKISQTVQMPLRFDACQHEVESKTSVFLRQILPTRSVDDMLHGNFLRKSYSSWPLKGFRHRSPGRLLGAYGGVFPPRNYCNDLRQVPTIRSVDPPNTVPLMVKGVIDTPRPATFASKEHPKPAMPLPLPNGVLKIPYMAEEPTSVSNLLHSLGLGKYAILFQAEVDMAALKQMGDNDLKELGIPMGPRKKILAVSLRSRQRHT</sequence>
<dbReference type="AlphaFoldDB" id="A0A1D1YST4"/>
<name>A0A1D1YST4_9ARAE</name>
<organism evidence="4">
    <name type="scientific">Anthurium amnicola</name>
    <dbReference type="NCBI Taxonomy" id="1678845"/>
    <lineage>
        <taxon>Eukaryota</taxon>
        <taxon>Viridiplantae</taxon>
        <taxon>Streptophyta</taxon>
        <taxon>Embryophyta</taxon>
        <taxon>Tracheophyta</taxon>
        <taxon>Spermatophyta</taxon>
        <taxon>Magnoliopsida</taxon>
        <taxon>Liliopsida</taxon>
        <taxon>Araceae</taxon>
        <taxon>Pothoideae</taxon>
        <taxon>Potheae</taxon>
        <taxon>Anthurium</taxon>
    </lineage>
</organism>
<proteinExistence type="predicted"/>
<accession>A0A1D1YST4</accession>
<dbReference type="PANTHER" id="PTHR10627:SF74">
    <property type="entry name" value="OS08G0526500 PROTEIN"/>
    <property type="match status" value="1"/>
</dbReference>
<feature type="compositionally biased region" description="Polar residues" evidence="2">
    <location>
        <begin position="47"/>
        <end position="59"/>
    </location>
</feature>
<evidence type="ECO:0000256" key="2">
    <source>
        <dbReference type="SAM" id="MobiDB-lite"/>
    </source>
</evidence>
<dbReference type="EMBL" id="GDJX01010213">
    <property type="protein sequence ID" value="JAT57723.1"/>
    <property type="molecule type" value="Transcribed_RNA"/>
</dbReference>
<dbReference type="InterPro" id="IPR001660">
    <property type="entry name" value="SAM"/>
</dbReference>
<dbReference type="SMART" id="SM00454">
    <property type="entry name" value="SAM"/>
    <property type="match status" value="1"/>
</dbReference>
<dbReference type="Gene3D" id="1.10.150.50">
    <property type="entry name" value="Transcription Factor, Ets-1"/>
    <property type="match status" value="1"/>
</dbReference>
<dbReference type="SUPFAM" id="SSF47769">
    <property type="entry name" value="SAM/Pointed domain"/>
    <property type="match status" value="1"/>
</dbReference>
<keyword evidence="1" id="KW-0677">Repeat</keyword>
<dbReference type="Pfam" id="PF00536">
    <property type="entry name" value="SAM_1"/>
    <property type="match status" value="1"/>
</dbReference>
<evidence type="ECO:0000256" key="1">
    <source>
        <dbReference type="ARBA" id="ARBA00022737"/>
    </source>
</evidence>